<dbReference type="Proteomes" id="UP001479436">
    <property type="component" value="Unassembled WGS sequence"/>
</dbReference>
<dbReference type="EMBL" id="JASJQH010000123">
    <property type="protein sequence ID" value="KAK9766797.1"/>
    <property type="molecule type" value="Genomic_DNA"/>
</dbReference>
<dbReference type="Gene3D" id="3.80.10.10">
    <property type="entry name" value="Ribonuclease Inhibitor"/>
    <property type="match status" value="1"/>
</dbReference>
<evidence type="ECO:0008006" key="3">
    <source>
        <dbReference type="Google" id="ProtNLM"/>
    </source>
</evidence>
<gene>
    <name evidence="1" type="ORF">K7432_003849</name>
</gene>
<evidence type="ECO:0000313" key="1">
    <source>
        <dbReference type="EMBL" id="KAK9766797.1"/>
    </source>
</evidence>
<sequence length="690" mass="79272">MSSIPIPKELIPQIIAQLAYEKQTLHSLLTVNKLCFNAAASVLYRNPFRPCYWSQPLSIKKRDVLYLLLASAKLLRKLTKYSKKILVWASSEWEPPLGPFTVNYLQYYTEIDYSQWDVITTAAFSYVVSNSRPGPEFGHFIHLLFCKYNARNIKSVSLPILDMKPYLPLAVRLSSLRRIEFCRVYHDEILCTNNQNIVTIQDAIRFIKIHVKVFDDTLTEIKIPDLTDLKFDGIRSNVRISDIIRILKRPQVIDVADSYDFCQFIQGPIDNRLRVLNGPFMRYSEGVQDWDSASLLQRCPKLEKIRFSSTEPNSFRWAVERRDSLINSDSSSSNQPAIKLAPLQDVHIMYQNCAALPIVQDIIYAFRDTIKNIDMTDHQPSGLGPEPLCWDWLLPNLVKILINQADFALFDFGSLNFCPSLEELCLISRYEHFGRSSNSSSSSGTVTDFGPVLRLPNLRKIRLEHGVSYQFNFDSLKYSPLLESLILKESGSCLPIRPENSPCWAWTWDWNLPHLKQLDLAGESAILFQFRFLESCPPLEHLTLSTERYHRSLSLDEIPKTNFSFRSKYVIPGVSNNGFSCSPKYVLNGRWELSGKTLFVLSQRYMSHVVEIHLNGNEGFAALDVIYATHMLPRARFVYSTLYLTDDDVKTNAMFLKDCKVRAKGWKFLGSADSVNYVIKCIPAQNRPWS</sequence>
<accession>A0ABR2WZ46</accession>
<dbReference type="InterPro" id="IPR032675">
    <property type="entry name" value="LRR_dom_sf"/>
</dbReference>
<dbReference type="SUPFAM" id="SSF52047">
    <property type="entry name" value="RNI-like"/>
    <property type="match status" value="1"/>
</dbReference>
<proteinExistence type="predicted"/>
<comment type="caution">
    <text evidence="1">The sequence shown here is derived from an EMBL/GenBank/DDBJ whole genome shotgun (WGS) entry which is preliminary data.</text>
</comment>
<organism evidence="1 2">
    <name type="scientific">Basidiobolus ranarum</name>
    <dbReference type="NCBI Taxonomy" id="34480"/>
    <lineage>
        <taxon>Eukaryota</taxon>
        <taxon>Fungi</taxon>
        <taxon>Fungi incertae sedis</taxon>
        <taxon>Zoopagomycota</taxon>
        <taxon>Entomophthoromycotina</taxon>
        <taxon>Basidiobolomycetes</taxon>
        <taxon>Basidiobolales</taxon>
        <taxon>Basidiobolaceae</taxon>
        <taxon>Basidiobolus</taxon>
    </lineage>
</organism>
<reference evidence="1 2" key="1">
    <citation type="submission" date="2023-04" db="EMBL/GenBank/DDBJ databases">
        <title>Genome of Basidiobolus ranarum AG-B5.</title>
        <authorList>
            <person name="Stajich J.E."/>
            <person name="Carter-House D."/>
            <person name="Gryganskyi A."/>
        </authorList>
    </citation>
    <scope>NUCLEOTIDE SEQUENCE [LARGE SCALE GENOMIC DNA]</scope>
    <source>
        <strain evidence="1 2">AG-B5</strain>
    </source>
</reference>
<name>A0ABR2WZ46_9FUNG</name>
<protein>
    <recommendedName>
        <fullName evidence="3">F-box domain-containing protein</fullName>
    </recommendedName>
</protein>
<evidence type="ECO:0000313" key="2">
    <source>
        <dbReference type="Proteomes" id="UP001479436"/>
    </source>
</evidence>
<keyword evidence="2" id="KW-1185">Reference proteome</keyword>